<keyword evidence="8 10" id="KW-0479">Metal-binding</keyword>
<feature type="binding site" evidence="10">
    <location>
        <position position="198"/>
    </location>
    <ligand>
        <name>a divalent metal cation</name>
        <dbReference type="ChEBI" id="CHEBI:60240"/>
    </ligand>
</feature>
<evidence type="ECO:0000256" key="3">
    <source>
        <dbReference type="ARBA" id="ARBA00001941"/>
    </source>
</evidence>
<feature type="binding site" evidence="10">
    <location>
        <begin position="198"/>
        <end position="200"/>
    </location>
    <ligand>
        <name>substrate</name>
    </ligand>
</feature>
<dbReference type="InterPro" id="IPR000056">
    <property type="entry name" value="Ribul_P_3_epim-like"/>
</dbReference>
<dbReference type="PROSITE" id="PS01085">
    <property type="entry name" value="RIBUL_P_3_EPIMER_1"/>
    <property type="match status" value="1"/>
</dbReference>
<comment type="function">
    <text evidence="10">Catalyzes the reversible epimerization of D-ribulose 5-phosphate to D-xylulose 5-phosphate.</text>
</comment>
<accession>A0ABQ1II58</accession>
<dbReference type="RefSeq" id="WP_229707998.1">
    <property type="nucleotide sequence ID" value="NZ_BMDZ01000021.1"/>
</dbReference>
<dbReference type="Proteomes" id="UP000603352">
    <property type="component" value="Unassembled WGS sequence"/>
</dbReference>
<proteinExistence type="inferred from homology"/>
<dbReference type="EC" id="5.1.3.1" evidence="7 10"/>
<comment type="cofactor">
    <cofactor evidence="4">
        <name>Zn(2+)</name>
        <dbReference type="ChEBI" id="CHEBI:29105"/>
    </cofactor>
</comment>
<comment type="catalytic activity">
    <reaction evidence="1 10 11">
        <text>D-ribulose 5-phosphate = D-xylulose 5-phosphate</text>
        <dbReference type="Rhea" id="RHEA:13677"/>
        <dbReference type="ChEBI" id="CHEBI:57737"/>
        <dbReference type="ChEBI" id="CHEBI:58121"/>
        <dbReference type="EC" id="5.1.3.1"/>
    </reaction>
</comment>
<feature type="binding site" evidence="10">
    <location>
        <begin position="165"/>
        <end position="168"/>
    </location>
    <ligand>
        <name>substrate</name>
    </ligand>
</feature>
<dbReference type="NCBIfam" id="NF004076">
    <property type="entry name" value="PRK05581.1-4"/>
    <property type="match status" value="1"/>
</dbReference>
<gene>
    <name evidence="10" type="primary">rpe</name>
    <name evidence="12" type="ORF">GCM10011505_21420</name>
</gene>
<keyword evidence="9 10" id="KW-0413">Isomerase</keyword>
<feature type="active site" description="Proton donor" evidence="10">
    <location>
        <position position="198"/>
    </location>
</feature>
<feature type="binding site" evidence="10">
    <location>
        <position position="89"/>
    </location>
    <ligand>
        <name>a divalent metal cation</name>
        <dbReference type="ChEBI" id="CHEBI:60240"/>
    </ligand>
</feature>
<evidence type="ECO:0000313" key="13">
    <source>
        <dbReference type="Proteomes" id="UP000603352"/>
    </source>
</evidence>
<dbReference type="PROSITE" id="PS01086">
    <property type="entry name" value="RIBUL_P_3_EPIMER_2"/>
    <property type="match status" value="1"/>
</dbReference>
<evidence type="ECO:0000256" key="5">
    <source>
        <dbReference type="ARBA" id="ARBA00001954"/>
    </source>
</evidence>
<reference evidence="13" key="1">
    <citation type="journal article" date="2019" name="Int. J. Syst. Evol. Microbiol.">
        <title>The Global Catalogue of Microorganisms (GCM) 10K type strain sequencing project: providing services to taxonomists for standard genome sequencing and annotation.</title>
        <authorList>
            <consortium name="The Broad Institute Genomics Platform"/>
            <consortium name="The Broad Institute Genome Sequencing Center for Infectious Disease"/>
            <person name="Wu L."/>
            <person name="Ma J."/>
        </authorList>
    </citation>
    <scope>NUCLEOTIDE SEQUENCE [LARGE SCALE GENOMIC DNA]</scope>
    <source>
        <strain evidence="13">CGMCC 1.10188</strain>
    </source>
</reference>
<feature type="binding site" evidence="10">
    <location>
        <position position="58"/>
    </location>
    <ligand>
        <name>a divalent metal cation</name>
        <dbReference type="ChEBI" id="CHEBI:60240"/>
    </ligand>
</feature>
<evidence type="ECO:0000256" key="11">
    <source>
        <dbReference type="PIRNR" id="PIRNR001461"/>
    </source>
</evidence>
<comment type="cofactor">
    <cofactor evidence="3">
        <name>Co(2+)</name>
        <dbReference type="ChEBI" id="CHEBI:48828"/>
    </cofactor>
</comment>
<feature type="active site" description="Proton acceptor" evidence="10">
    <location>
        <position position="58"/>
    </location>
</feature>
<feature type="binding site" evidence="10">
    <location>
        <position position="89"/>
    </location>
    <ligand>
        <name>substrate</name>
    </ligand>
</feature>
<evidence type="ECO:0000256" key="4">
    <source>
        <dbReference type="ARBA" id="ARBA00001947"/>
    </source>
</evidence>
<dbReference type="Pfam" id="PF00834">
    <property type="entry name" value="Ribul_P_3_epim"/>
    <property type="match status" value="1"/>
</dbReference>
<comment type="similarity">
    <text evidence="6 10 11">Belongs to the ribulose-phosphate 3-epimerase family.</text>
</comment>
<dbReference type="InterPro" id="IPR013785">
    <property type="entry name" value="Aldolase_TIM"/>
</dbReference>
<dbReference type="SUPFAM" id="SSF51366">
    <property type="entry name" value="Ribulose-phoshate binding barrel"/>
    <property type="match status" value="1"/>
</dbReference>
<feature type="binding site" evidence="10">
    <location>
        <begin position="220"/>
        <end position="221"/>
    </location>
    <ligand>
        <name>substrate</name>
    </ligand>
</feature>
<comment type="cofactor">
    <cofactor evidence="10">
        <name>a divalent metal cation</name>
        <dbReference type="ChEBI" id="CHEBI:60240"/>
    </cofactor>
    <text evidence="10">Binds 1 divalent metal cation per subunit.</text>
</comment>
<keyword evidence="13" id="KW-1185">Reference proteome</keyword>
<name>A0ABQ1II58_9PROT</name>
<organism evidence="12 13">
    <name type="scientific">Tistrella bauzanensis</name>
    <dbReference type="NCBI Taxonomy" id="657419"/>
    <lineage>
        <taxon>Bacteria</taxon>
        <taxon>Pseudomonadati</taxon>
        <taxon>Pseudomonadota</taxon>
        <taxon>Alphaproteobacteria</taxon>
        <taxon>Geminicoccales</taxon>
        <taxon>Geminicoccaceae</taxon>
        <taxon>Tistrella</taxon>
    </lineage>
</organism>
<dbReference type="PANTHER" id="PTHR11749">
    <property type="entry name" value="RIBULOSE-5-PHOSPHATE-3-EPIMERASE"/>
    <property type="match status" value="1"/>
</dbReference>
<evidence type="ECO:0000256" key="10">
    <source>
        <dbReference type="HAMAP-Rule" id="MF_02227"/>
    </source>
</evidence>
<sequence>MTEAPASPVRAGLNHTAAATPSRAPIRIAPSILSADFGRLGAEVQAIDDAGADYIHVDVMDGHYVPNLTIGPMVVKALKPWSKKVFDVHLMIAPVDPYIAAFVEAGADIVTVHAEAGPHLHRTVQLVKSLGAKVGVSLNPSTPPEVLDYVLPDLDLVLVMSVNPGFGGQSFIPSQLDKIRILRARIDATGRDIDLEVDGGVTPETAALVAAAGADVLVAGSAAFKGGAAAYADNIARLRAGADRGRQGA</sequence>
<dbReference type="InterPro" id="IPR011060">
    <property type="entry name" value="RibuloseP-bd_barrel"/>
</dbReference>
<feature type="binding site" evidence="10">
    <location>
        <position position="56"/>
    </location>
    <ligand>
        <name>a divalent metal cation</name>
        <dbReference type="ChEBI" id="CHEBI:60240"/>
    </ligand>
</feature>
<comment type="cofactor">
    <cofactor evidence="2">
        <name>Mn(2+)</name>
        <dbReference type="ChEBI" id="CHEBI:29035"/>
    </cofactor>
</comment>
<evidence type="ECO:0000313" key="12">
    <source>
        <dbReference type="EMBL" id="GGB39579.1"/>
    </source>
</evidence>
<evidence type="ECO:0000256" key="2">
    <source>
        <dbReference type="ARBA" id="ARBA00001936"/>
    </source>
</evidence>
<comment type="pathway">
    <text evidence="10">Carbohydrate degradation.</text>
</comment>
<evidence type="ECO:0000256" key="1">
    <source>
        <dbReference type="ARBA" id="ARBA00001782"/>
    </source>
</evidence>
<dbReference type="EMBL" id="BMDZ01000021">
    <property type="protein sequence ID" value="GGB39579.1"/>
    <property type="molecule type" value="Genomic_DNA"/>
</dbReference>
<dbReference type="PIRSF" id="PIRSF001461">
    <property type="entry name" value="RPE"/>
    <property type="match status" value="1"/>
</dbReference>
<evidence type="ECO:0000256" key="6">
    <source>
        <dbReference type="ARBA" id="ARBA00009541"/>
    </source>
</evidence>
<dbReference type="HAMAP" id="MF_02227">
    <property type="entry name" value="RPE"/>
    <property type="match status" value="1"/>
</dbReference>
<feature type="binding site" evidence="10">
    <location>
        <position position="31"/>
    </location>
    <ligand>
        <name>substrate</name>
    </ligand>
</feature>
<keyword evidence="10 11" id="KW-0119">Carbohydrate metabolism</keyword>
<comment type="caution">
    <text evidence="12">The sequence shown here is derived from an EMBL/GenBank/DDBJ whole genome shotgun (WGS) entry which is preliminary data.</text>
</comment>
<evidence type="ECO:0000256" key="9">
    <source>
        <dbReference type="ARBA" id="ARBA00023235"/>
    </source>
</evidence>
<dbReference type="NCBIfam" id="TIGR01163">
    <property type="entry name" value="rpe"/>
    <property type="match status" value="1"/>
</dbReference>
<comment type="cofactor">
    <cofactor evidence="5">
        <name>Fe(2+)</name>
        <dbReference type="ChEBI" id="CHEBI:29033"/>
    </cofactor>
</comment>
<dbReference type="CDD" id="cd00429">
    <property type="entry name" value="RPE"/>
    <property type="match status" value="1"/>
</dbReference>
<protein>
    <recommendedName>
        <fullName evidence="7 10">Ribulose-phosphate 3-epimerase</fullName>
        <ecNumber evidence="7 10">5.1.3.1</ecNumber>
    </recommendedName>
</protein>
<dbReference type="InterPro" id="IPR026019">
    <property type="entry name" value="Ribul_P_3_epim"/>
</dbReference>
<evidence type="ECO:0000256" key="8">
    <source>
        <dbReference type="ARBA" id="ARBA00022723"/>
    </source>
</evidence>
<dbReference type="Gene3D" id="3.20.20.70">
    <property type="entry name" value="Aldolase class I"/>
    <property type="match status" value="1"/>
</dbReference>
<evidence type="ECO:0000256" key="7">
    <source>
        <dbReference type="ARBA" id="ARBA00013188"/>
    </source>
</evidence>